<dbReference type="NCBIfam" id="TIGR00229">
    <property type="entry name" value="sensory_box"/>
    <property type="match status" value="1"/>
</dbReference>
<dbReference type="Pfam" id="PF00989">
    <property type="entry name" value="PAS"/>
    <property type="match status" value="1"/>
</dbReference>
<protein>
    <recommendedName>
        <fullName evidence="2">histidine kinase</fullName>
        <ecNumber evidence="2">2.7.13.3</ecNumber>
    </recommendedName>
</protein>
<dbReference type="SMART" id="SM00065">
    <property type="entry name" value="GAF"/>
    <property type="match status" value="1"/>
</dbReference>
<sequence>MPLHSSLKALLDNVLDAVVVVDRDGIIRGWNQVAERSFGWTEKEAIGQSLGEMIVPPEHRDGHRRGMERFNRTGEAHVLNKRLTLSGLTKSGLTIPVELTITEVRTPTGAAFVGFLRDVSDQERAALQTKQLALESRLMFELTALASERPTLDEAFEAALDAICELTGWPLGHAYDVSEDGERMVSRGWSRDAREIAPAFVDRTEKTTFSRGVGLPGRILDTGKSAWIERTSKDANFPRAGLGFESAFGFPVLSRGRCIAIFEFFSRDSMPPDEHILKLVQSLGAQVGRVFEHRRTEERRQILMNELAHRTKNLLSVIQGIAQQTFGKKDQVDSNEALQLFCARLSALGRAQTVLFGDKPGELALGEIIRRSVEGCGVDFQRVGYNGPLIELGSSASVMMSLAIHELCTNSFKYGALSVGEGRVAITWEESSSGPKGFNLRWEELGGPPVVPPLKTGFGHQILQRAVERETGGRAQISFEVSGLVYELNDASFF</sequence>
<feature type="domain" description="PAS" evidence="8">
    <location>
        <begin position="3"/>
        <end position="74"/>
    </location>
</feature>
<comment type="caution">
    <text evidence="9">The sequence shown here is derived from an EMBL/GenBank/DDBJ whole genome shotgun (WGS) entry which is preliminary data.</text>
</comment>
<evidence type="ECO:0000256" key="7">
    <source>
        <dbReference type="ARBA" id="ARBA00022840"/>
    </source>
</evidence>
<dbReference type="GO" id="GO:0004673">
    <property type="term" value="F:protein histidine kinase activity"/>
    <property type="evidence" value="ECO:0007669"/>
    <property type="project" value="UniProtKB-EC"/>
</dbReference>
<dbReference type="Pfam" id="PF13185">
    <property type="entry name" value="GAF_2"/>
    <property type="match status" value="1"/>
</dbReference>
<evidence type="ECO:0000256" key="6">
    <source>
        <dbReference type="ARBA" id="ARBA00022777"/>
    </source>
</evidence>
<keyword evidence="7" id="KW-0067">ATP-binding</keyword>
<evidence type="ECO:0000256" key="2">
    <source>
        <dbReference type="ARBA" id="ARBA00012438"/>
    </source>
</evidence>
<organism evidence="9 10">
    <name type="scientific">Sphingomonas edaphi</name>
    <dbReference type="NCBI Taxonomy" id="2315689"/>
    <lineage>
        <taxon>Bacteria</taxon>
        <taxon>Pseudomonadati</taxon>
        <taxon>Pseudomonadota</taxon>
        <taxon>Alphaproteobacteria</taxon>
        <taxon>Sphingomonadales</taxon>
        <taxon>Sphingomonadaceae</taxon>
        <taxon>Sphingomonas</taxon>
    </lineage>
</organism>
<dbReference type="Proteomes" id="UP000285023">
    <property type="component" value="Unassembled WGS sequence"/>
</dbReference>
<accession>A0A418PZ06</accession>
<evidence type="ECO:0000256" key="3">
    <source>
        <dbReference type="ARBA" id="ARBA00022553"/>
    </source>
</evidence>
<evidence type="ECO:0000256" key="4">
    <source>
        <dbReference type="ARBA" id="ARBA00022679"/>
    </source>
</evidence>
<dbReference type="Gene3D" id="3.30.450.40">
    <property type="match status" value="1"/>
</dbReference>
<dbReference type="InterPro" id="IPR000014">
    <property type="entry name" value="PAS"/>
</dbReference>
<proteinExistence type="predicted"/>
<dbReference type="PROSITE" id="PS50112">
    <property type="entry name" value="PAS"/>
    <property type="match status" value="1"/>
</dbReference>
<dbReference type="SUPFAM" id="SSF55781">
    <property type="entry name" value="GAF domain-like"/>
    <property type="match status" value="1"/>
</dbReference>
<evidence type="ECO:0000259" key="8">
    <source>
        <dbReference type="PROSITE" id="PS50112"/>
    </source>
</evidence>
<dbReference type="GO" id="GO:0006355">
    <property type="term" value="P:regulation of DNA-templated transcription"/>
    <property type="evidence" value="ECO:0007669"/>
    <property type="project" value="InterPro"/>
</dbReference>
<dbReference type="InterPro" id="IPR013767">
    <property type="entry name" value="PAS_fold"/>
</dbReference>
<dbReference type="SUPFAM" id="SSF55785">
    <property type="entry name" value="PYP-like sensor domain (PAS domain)"/>
    <property type="match status" value="1"/>
</dbReference>
<gene>
    <name evidence="9" type="ORF">D3M59_10145</name>
</gene>
<keyword evidence="10" id="KW-1185">Reference proteome</keyword>
<dbReference type="CDD" id="cd00130">
    <property type="entry name" value="PAS"/>
    <property type="match status" value="1"/>
</dbReference>
<dbReference type="SMART" id="SM00091">
    <property type="entry name" value="PAS"/>
    <property type="match status" value="1"/>
</dbReference>
<keyword evidence="5" id="KW-0547">Nucleotide-binding</keyword>
<dbReference type="EC" id="2.7.13.3" evidence="2"/>
<dbReference type="SMART" id="SM00911">
    <property type="entry name" value="HWE_HK"/>
    <property type="match status" value="1"/>
</dbReference>
<dbReference type="PANTHER" id="PTHR41523:SF8">
    <property type="entry name" value="ETHYLENE RESPONSE SENSOR PROTEIN"/>
    <property type="match status" value="1"/>
</dbReference>
<dbReference type="Gene3D" id="3.30.450.20">
    <property type="entry name" value="PAS domain"/>
    <property type="match status" value="1"/>
</dbReference>
<dbReference type="InterPro" id="IPR003018">
    <property type="entry name" value="GAF"/>
</dbReference>
<dbReference type="RefSeq" id="WP_119533546.1">
    <property type="nucleotide sequence ID" value="NZ_QXTF01000003.1"/>
</dbReference>
<evidence type="ECO:0000313" key="10">
    <source>
        <dbReference type="Proteomes" id="UP000285023"/>
    </source>
</evidence>
<dbReference type="Pfam" id="PF07536">
    <property type="entry name" value="HWE_HK"/>
    <property type="match status" value="1"/>
</dbReference>
<dbReference type="GO" id="GO:0005524">
    <property type="term" value="F:ATP binding"/>
    <property type="evidence" value="ECO:0007669"/>
    <property type="project" value="UniProtKB-KW"/>
</dbReference>
<comment type="catalytic activity">
    <reaction evidence="1">
        <text>ATP + protein L-histidine = ADP + protein N-phospho-L-histidine.</text>
        <dbReference type="EC" id="2.7.13.3"/>
    </reaction>
</comment>
<dbReference type="InterPro" id="IPR035965">
    <property type="entry name" value="PAS-like_dom_sf"/>
</dbReference>
<keyword evidence="6" id="KW-0418">Kinase</keyword>
<keyword evidence="3" id="KW-0597">Phosphoprotein</keyword>
<evidence type="ECO:0000256" key="1">
    <source>
        <dbReference type="ARBA" id="ARBA00000085"/>
    </source>
</evidence>
<dbReference type="EMBL" id="QXTF01000003">
    <property type="protein sequence ID" value="RIX27393.1"/>
    <property type="molecule type" value="Genomic_DNA"/>
</dbReference>
<evidence type="ECO:0000313" key="9">
    <source>
        <dbReference type="EMBL" id="RIX27393.1"/>
    </source>
</evidence>
<evidence type="ECO:0000256" key="5">
    <source>
        <dbReference type="ARBA" id="ARBA00022741"/>
    </source>
</evidence>
<dbReference type="InterPro" id="IPR011102">
    <property type="entry name" value="Sig_transdc_His_kinase_HWE"/>
</dbReference>
<keyword evidence="4" id="KW-0808">Transferase</keyword>
<dbReference type="InterPro" id="IPR029016">
    <property type="entry name" value="GAF-like_dom_sf"/>
</dbReference>
<dbReference type="AlphaFoldDB" id="A0A418PZ06"/>
<reference evidence="9 10" key="1">
    <citation type="submission" date="2018-09" db="EMBL/GenBank/DDBJ databases">
        <title>Sphingomonas sp. DAC4.</title>
        <authorList>
            <person name="Seo T."/>
        </authorList>
    </citation>
    <scope>NUCLEOTIDE SEQUENCE [LARGE SCALE GENOMIC DNA]</scope>
    <source>
        <strain evidence="9 10">DAC4</strain>
    </source>
</reference>
<name>A0A418PZ06_9SPHN</name>
<dbReference type="PANTHER" id="PTHR41523">
    <property type="entry name" value="TWO-COMPONENT SYSTEM SENSOR PROTEIN"/>
    <property type="match status" value="1"/>
</dbReference>